<evidence type="ECO:0000256" key="1">
    <source>
        <dbReference type="ARBA" id="ARBA00022729"/>
    </source>
</evidence>
<dbReference type="InterPro" id="IPR004843">
    <property type="entry name" value="Calcineurin-like_PHP"/>
</dbReference>
<gene>
    <name evidence="3" type="ORF">RsTaC01_0816</name>
</gene>
<feature type="domain" description="Calcineurin-like phosphoesterase" evidence="2">
    <location>
        <begin position="277"/>
        <end position="477"/>
    </location>
</feature>
<organism evidence="3">
    <name type="scientific">Candidatus Paraimprobicoccus trichonymphae</name>
    <dbReference type="NCBI Taxonomy" id="3033793"/>
    <lineage>
        <taxon>Bacteria</taxon>
        <taxon>Bacillati</taxon>
        <taxon>Bacillota</taxon>
        <taxon>Clostridia</taxon>
        <taxon>Candidatus Paraimprobicoccus</taxon>
    </lineage>
</organism>
<dbReference type="PANTHER" id="PTHR45867:SF3">
    <property type="entry name" value="ACID PHOSPHATASE TYPE 7"/>
    <property type="match status" value="1"/>
</dbReference>
<dbReference type="SUPFAM" id="SSF56300">
    <property type="entry name" value="Metallo-dependent phosphatases"/>
    <property type="match status" value="1"/>
</dbReference>
<dbReference type="Pfam" id="PF00149">
    <property type="entry name" value="Metallophos"/>
    <property type="match status" value="1"/>
</dbReference>
<keyword evidence="1" id="KW-0732">Signal</keyword>
<evidence type="ECO:0000313" key="3">
    <source>
        <dbReference type="EMBL" id="BED92908.1"/>
    </source>
</evidence>
<dbReference type="EMBL" id="AP027925">
    <property type="protein sequence ID" value="BED92908.1"/>
    <property type="molecule type" value="Genomic_DNA"/>
</dbReference>
<name>A0AA48KXZ6_9FIRM</name>
<sequence>MSETGIYKPQNSEEKTLYDLVLLVLLNYYKILNDTPKWIKPALNNLKSKEVIENLVSLAKKYVIIILCNISENIFLNFKVTFDSAFLRLILNRKTNKGQISKLLKIFDINLERIISNFFERYMSSSFFNSSGEILTELISKFLSDLIPKIEEKHNFRGNKPFQITMTFSENFFTERNLRWYTKINSDYKYIEISKNKDFSEFLNLESHSIKTSRPKPVLSLGVISSYTEEEIFKHSIKLKNLELNKIYYYRICSLKKNKSKEKIYRFKTQDNKLNNFRFIVLADSQAMTKTDYDIFLKVFSNSITRIKNPEFVAHLGDFVDDGNNENYWEWILNSKIWAENILIPLSGNHEARKILLSDKKIENSILRHFYLTDLSNQDLTTGAYYSYVYKNVLFIILNTNNLDLINNNLSKEQYDWILKVSKREDVKFKIVFTHKSPYSNGPHYKNLDVKEIGKQLIDLCYEFDIDLVISGHDHVYVRTPVLNLGQEISCDEKMISYKNSEFSVYVNPNGTLYVTPGTSGVKNYKQNKKANIPIEFEKVINFPIYSEVEIKNNSLYFSAYKYDKSSNSSKLLDCFAIEKKEEVSLNYLNKFIESIPDCPWKNHDKRIIKAFKIYEKLSEQDKFQVKNYEKLTKISKINSLYKRILSGETAIVKSKKEFLRSIYNKKVTNIITDCEEIKFENEFGFKNIIIINRSLSIGGSAKLCYVNFHVKKGSIFLLKDSICVDNTRRLFSLYKNLSVINLYENAVLILGDNSSINSGYGLGFNCKNYICIKGKNTSVYLNNKYHIKNYIYESKFKTKVVIDTKKNEKI</sequence>
<dbReference type="KEGG" id="ptrh:RsTaC01_0816"/>
<reference evidence="3" key="1">
    <citation type="journal article" date="2023" name="ISME J.">
        <title>Emergence of putative energy parasites within Clostridia revealed by genome analysis of a novel endosymbiotic clade.</title>
        <authorList>
            <person name="Takahashi K."/>
            <person name="Kuwahara H."/>
            <person name="Horikawa Y."/>
            <person name="Izawa K."/>
            <person name="Kato D."/>
            <person name="Inagaki T."/>
            <person name="Yuki M."/>
            <person name="Ohkuma M."/>
            <person name="Hongoh Y."/>
        </authorList>
    </citation>
    <scope>NUCLEOTIDE SEQUENCE</scope>
    <source>
        <strain evidence="3">RsTa-C01</strain>
    </source>
</reference>
<evidence type="ECO:0000259" key="2">
    <source>
        <dbReference type="Pfam" id="PF00149"/>
    </source>
</evidence>
<dbReference type="Proteomes" id="UP001335720">
    <property type="component" value="Chromosome"/>
</dbReference>
<proteinExistence type="predicted"/>
<dbReference type="InterPro" id="IPR008963">
    <property type="entry name" value="Purple_acid_Pase-like_N"/>
</dbReference>
<dbReference type="PANTHER" id="PTHR45867">
    <property type="entry name" value="PURPLE ACID PHOSPHATASE"/>
    <property type="match status" value="1"/>
</dbReference>
<dbReference type="AlphaFoldDB" id="A0AA48KXZ6"/>
<accession>A0AA48KXZ6</accession>
<protein>
    <submittedName>
        <fullName evidence="3">Metallophosphoesterase</fullName>
    </submittedName>
</protein>
<dbReference type="GO" id="GO:0046872">
    <property type="term" value="F:metal ion binding"/>
    <property type="evidence" value="ECO:0007669"/>
    <property type="project" value="InterPro"/>
</dbReference>
<dbReference type="InterPro" id="IPR029052">
    <property type="entry name" value="Metallo-depent_PP-like"/>
</dbReference>
<dbReference type="Gene3D" id="3.60.21.10">
    <property type="match status" value="1"/>
</dbReference>
<dbReference type="GO" id="GO:0003993">
    <property type="term" value="F:acid phosphatase activity"/>
    <property type="evidence" value="ECO:0007669"/>
    <property type="project" value="InterPro"/>
</dbReference>
<dbReference type="SUPFAM" id="SSF49363">
    <property type="entry name" value="Purple acid phosphatase, N-terminal domain"/>
    <property type="match status" value="1"/>
</dbReference>